<comment type="caution">
    <text evidence="2">The sequence shown here is derived from an EMBL/GenBank/DDBJ whole genome shotgun (WGS) entry which is preliminary data.</text>
</comment>
<evidence type="ECO:0000313" key="3">
    <source>
        <dbReference type="Proteomes" id="UP000282837"/>
    </source>
</evidence>
<dbReference type="Gene3D" id="3.10.450.50">
    <property type="match status" value="2"/>
</dbReference>
<organism evidence="2 3">
    <name type="scientific">Novosphingobium umbonatum</name>
    <dbReference type="NCBI Taxonomy" id="1908524"/>
    <lineage>
        <taxon>Bacteria</taxon>
        <taxon>Pseudomonadati</taxon>
        <taxon>Pseudomonadota</taxon>
        <taxon>Alphaproteobacteria</taxon>
        <taxon>Sphingomonadales</taxon>
        <taxon>Sphingomonadaceae</taxon>
        <taxon>Novosphingobium</taxon>
    </lineage>
</organism>
<dbReference type="Pfam" id="PF13577">
    <property type="entry name" value="SnoaL_4"/>
    <property type="match status" value="2"/>
</dbReference>
<dbReference type="InterPro" id="IPR032710">
    <property type="entry name" value="NTF2-like_dom_sf"/>
</dbReference>
<reference evidence="2 3" key="1">
    <citation type="submission" date="2019-01" db="EMBL/GenBank/DDBJ databases">
        <authorList>
            <person name="Chen W.-M."/>
        </authorList>
    </citation>
    <scope>NUCLEOTIDE SEQUENCE [LARGE SCALE GENOMIC DNA]</scope>
    <source>
        <strain evidence="2 3">FSY-9</strain>
    </source>
</reference>
<protein>
    <submittedName>
        <fullName evidence="2">Nuclear transport factor 2 family protein</fullName>
    </submittedName>
</protein>
<dbReference type="Proteomes" id="UP000282837">
    <property type="component" value="Unassembled WGS sequence"/>
</dbReference>
<proteinExistence type="predicted"/>
<keyword evidence="3" id="KW-1185">Reference proteome</keyword>
<dbReference type="SUPFAM" id="SSF54427">
    <property type="entry name" value="NTF2-like"/>
    <property type="match status" value="2"/>
</dbReference>
<dbReference type="AlphaFoldDB" id="A0A437N6Y9"/>
<gene>
    <name evidence="2" type="ORF">EOE18_06815</name>
</gene>
<accession>A0A437N6Y9</accession>
<feature type="domain" description="SnoaL-like" evidence="1">
    <location>
        <begin position="19"/>
        <end position="135"/>
    </location>
</feature>
<feature type="domain" description="SnoaL-like" evidence="1">
    <location>
        <begin position="203"/>
        <end position="321"/>
    </location>
</feature>
<dbReference type="CDD" id="cd00531">
    <property type="entry name" value="NTF2_like"/>
    <property type="match status" value="2"/>
</dbReference>
<name>A0A437N6Y9_9SPHN</name>
<dbReference type="InterPro" id="IPR037401">
    <property type="entry name" value="SnoaL-like"/>
</dbReference>
<sequence length="362" mass="39502">MPDAQVLELSPTEAGLRLLADRDQIRNILALHSRGVDRADATMLGAAYHDDATVHYGFFVGTAADLVAFLARAQKSAKPSLHRTANIDIRVAGDRAASESYVIARVGDGDQERIVLGRYLDRFSRRDGQWRLDHRYYVMDGNTNEAAAPEAGDPPSGHDHFAPVGAKGAADAARVLMTQHRAAATHLQEAPPMTHSAADIDAALSRDAIRSLLTGYCRGADRADADMLAAQFWPDAAVVSGAFNGKAPDFARTVAEQIRNYLDSCFHSIANEWIEVKGDHAIGEHYVIAHTRGAGTDTLVGGRYVDSYERRDGIWKIAARTFVQDWSNNRPSTYESEGFYAGLTTRGCYGAQDPIYAHWASL</sequence>
<dbReference type="OrthoDB" id="7585039at2"/>
<evidence type="ECO:0000259" key="1">
    <source>
        <dbReference type="Pfam" id="PF13577"/>
    </source>
</evidence>
<dbReference type="RefSeq" id="WP_127707589.1">
    <property type="nucleotide sequence ID" value="NZ_SACO01000004.1"/>
</dbReference>
<dbReference type="EMBL" id="SACO01000004">
    <property type="protein sequence ID" value="RVU05699.1"/>
    <property type="molecule type" value="Genomic_DNA"/>
</dbReference>
<evidence type="ECO:0000313" key="2">
    <source>
        <dbReference type="EMBL" id="RVU05699.1"/>
    </source>
</evidence>